<sequence>MEKYSLVKLRNYVIHLIIGTALLLFGAGVLYAVLSEMIQIYDPASVYAYIFGIIACVLILLMGLFFLVKAFGFENLIFKKVSLEERAEFFQELEDEQTLFFDHYMFITRHFILLSIRSWNPSVKILRIRDLAACFGKAYYAGSDELVQYDVIFYDRKFQKYCCTVKGKKAGMMEEGWKAVCSLAPWIFHDDYEDFVSGLTKQSKKKSYAKVIEHRRAAAQVSEDTVQDAVINAADAIRAYSEKKNPRTGSGKDRHGEKAVTHTQRGTDRQTMDDTQKLPEVSKKTQKLPGVSDKTQKLPRTKKRR</sequence>
<dbReference type="AlphaFoldDB" id="A0A7W8HAT4"/>
<feature type="compositionally biased region" description="Basic and acidic residues" evidence="1">
    <location>
        <begin position="241"/>
        <end position="283"/>
    </location>
</feature>
<keyword evidence="2" id="KW-1133">Transmembrane helix</keyword>
<evidence type="ECO:0000256" key="1">
    <source>
        <dbReference type="SAM" id="MobiDB-lite"/>
    </source>
</evidence>
<comment type="caution">
    <text evidence="3">The sequence shown here is derived from an EMBL/GenBank/DDBJ whole genome shotgun (WGS) entry which is preliminary data.</text>
</comment>
<keyword evidence="2" id="KW-0472">Membrane</keyword>
<feature type="transmembrane region" description="Helical" evidence="2">
    <location>
        <begin position="46"/>
        <end position="68"/>
    </location>
</feature>
<gene>
    <name evidence="3" type="ORF">HNP82_002188</name>
</gene>
<name>A0A7W8HAT4_9FIRM</name>
<evidence type="ECO:0000313" key="3">
    <source>
        <dbReference type="EMBL" id="MBB5265049.1"/>
    </source>
</evidence>
<reference evidence="3 4" key="1">
    <citation type="submission" date="2020-08" db="EMBL/GenBank/DDBJ databases">
        <title>Genomic Encyclopedia of Type Strains, Phase IV (KMG-IV): sequencing the most valuable type-strain genomes for metagenomic binning, comparative biology and taxonomic classification.</title>
        <authorList>
            <person name="Goeker M."/>
        </authorList>
    </citation>
    <scope>NUCLEOTIDE SEQUENCE [LARGE SCALE GENOMIC DNA]</scope>
    <source>
        <strain evidence="3 4">DSM 106146</strain>
    </source>
</reference>
<accession>A0A7W8HAT4</accession>
<proteinExistence type="predicted"/>
<organism evidence="3 4">
    <name type="scientific">Catenibacillus scindens</name>
    <dbReference type="NCBI Taxonomy" id="673271"/>
    <lineage>
        <taxon>Bacteria</taxon>
        <taxon>Bacillati</taxon>
        <taxon>Bacillota</taxon>
        <taxon>Clostridia</taxon>
        <taxon>Lachnospirales</taxon>
        <taxon>Lachnospiraceae</taxon>
        <taxon>Catenibacillus</taxon>
    </lineage>
</organism>
<dbReference type="RefSeq" id="WP_183774406.1">
    <property type="nucleotide sequence ID" value="NZ_CAWVEG010000045.1"/>
</dbReference>
<protein>
    <submittedName>
        <fullName evidence="3">Uncharacterized protein</fullName>
    </submittedName>
</protein>
<feature type="transmembrane region" description="Helical" evidence="2">
    <location>
        <begin position="12"/>
        <end position="34"/>
    </location>
</feature>
<evidence type="ECO:0000313" key="4">
    <source>
        <dbReference type="Proteomes" id="UP000543642"/>
    </source>
</evidence>
<keyword evidence="2" id="KW-0812">Transmembrane</keyword>
<evidence type="ECO:0000256" key="2">
    <source>
        <dbReference type="SAM" id="Phobius"/>
    </source>
</evidence>
<dbReference type="EMBL" id="JACHFW010000008">
    <property type="protein sequence ID" value="MBB5265049.1"/>
    <property type="molecule type" value="Genomic_DNA"/>
</dbReference>
<feature type="region of interest" description="Disordered" evidence="1">
    <location>
        <begin position="241"/>
        <end position="305"/>
    </location>
</feature>
<dbReference type="Proteomes" id="UP000543642">
    <property type="component" value="Unassembled WGS sequence"/>
</dbReference>
<keyword evidence="4" id="KW-1185">Reference proteome</keyword>